<dbReference type="EMBL" id="CABHNW010000024">
    <property type="protein sequence ID" value="VUX32960.1"/>
    <property type="molecule type" value="Genomic_DNA"/>
</dbReference>
<dbReference type="PANTHER" id="PTHR10584">
    <property type="entry name" value="SUGAR KINASE"/>
    <property type="match status" value="1"/>
</dbReference>
<gene>
    <name evidence="4" type="primary">kdgK_1</name>
    <name evidence="4" type="ORF">RSSSTS7063_00031</name>
</gene>
<organism evidence="4 5">
    <name type="scientific">Blautia luti</name>
    <dbReference type="NCBI Taxonomy" id="89014"/>
    <lineage>
        <taxon>Bacteria</taxon>
        <taxon>Bacillati</taxon>
        <taxon>Bacillota</taxon>
        <taxon>Clostridia</taxon>
        <taxon>Lachnospirales</taxon>
        <taxon>Lachnospiraceae</taxon>
        <taxon>Blautia</taxon>
    </lineage>
</organism>
<accession>A0A564VKN5</accession>
<dbReference type="InterPro" id="IPR011611">
    <property type="entry name" value="PfkB_dom"/>
</dbReference>
<dbReference type="EC" id="2.7.1.45" evidence="4"/>
<evidence type="ECO:0000256" key="1">
    <source>
        <dbReference type="ARBA" id="ARBA00022679"/>
    </source>
</evidence>
<keyword evidence="5" id="KW-1185">Reference proteome</keyword>
<dbReference type="Proteomes" id="UP000408482">
    <property type="component" value="Unassembled WGS sequence"/>
</dbReference>
<evidence type="ECO:0000256" key="2">
    <source>
        <dbReference type="ARBA" id="ARBA00022777"/>
    </source>
</evidence>
<keyword evidence="1 4" id="KW-0808">Transferase</keyword>
<dbReference type="RefSeq" id="WP_144092915.1">
    <property type="nucleotide sequence ID" value="NZ_CABHMX010000050.1"/>
</dbReference>
<evidence type="ECO:0000313" key="4">
    <source>
        <dbReference type="EMBL" id="VUX32960.1"/>
    </source>
</evidence>
<sequence>MNSVGGFGIANVDIIFGNADRIPKLGEEIYTPSCFKQLGGGVVATLIQLSRLGVPVKLATYIGNGSLSKYLVKKLEKEKIEYINMLSTDEEDPVTLSCIVSCEQDRGIVSYKPKEEAFRVDSKKIYEFYKDCKIAFLSLEQKEFCKSLKEAGCIIVLDSAWNDMLSLEWYYDVFPYVDYFIPNSMEAIKITDEENPEKALEKLGQYLKYPIVKNGNKGCLYKEDGEIHTVEPLPVKHVDSTGAGDAFAAGFMYGLYYGYSLDDCIRFGNITGGYAVTKMGCLTAEIDEQKLLNYFHNIYRR</sequence>
<evidence type="ECO:0000259" key="3">
    <source>
        <dbReference type="Pfam" id="PF00294"/>
    </source>
</evidence>
<dbReference type="PROSITE" id="PS00584">
    <property type="entry name" value="PFKB_KINASES_2"/>
    <property type="match status" value="1"/>
</dbReference>
<reference evidence="4 5" key="1">
    <citation type="submission" date="2019-07" db="EMBL/GenBank/DDBJ databases">
        <authorList>
            <person name="Hibberd C M."/>
            <person name="Gehrig L. J."/>
            <person name="Chang H.-W."/>
            <person name="Venkatesh S."/>
        </authorList>
    </citation>
    <scope>NUCLEOTIDE SEQUENCE [LARGE SCALE GENOMIC DNA]</scope>
    <source>
        <strain evidence="4">Blautia_luti_SSTS_Bg7063</strain>
    </source>
</reference>
<dbReference type="InterPro" id="IPR029056">
    <property type="entry name" value="Ribokinase-like"/>
</dbReference>
<dbReference type="Gene3D" id="3.40.1190.20">
    <property type="match status" value="1"/>
</dbReference>
<protein>
    <submittedName>
        <fullName evidence="4">2-dehydro-3-deoxygluconokinase</fullName>
        <ecNumber evidence="4">2.7.1.45</ecNumber>
    </submittedName>
</protein>
<keyword evidence="2 4" id="KW-0418">Kinase</keyword>
<name>A0A564VKN5_9FIRM</name>
<feature type="domain" description="Carbohydrate kinase PfkB" evidence="3">
    <location>
        <begin position="7"/>
        <end position="283"/>
    </location>
</feature>
<dbReference type="PANTHER" id="PTHR10584:SF166">
    <property type="entry name" value="RIBOKINASE"/>
    <property type="match status" value="1"/>
</dbReference>
<dbReference type="InterPro" id="IPR002173">
    <property type="entry name" value="Carboh/pur_kinase_PfkB_CS"/>
</dbReference>
<dbReference type="AlphaFoldDB" id="A0A564VKN5"/>
<proteinExistence type="predicted"/>
<evidence type="ECO:0000313" key="5">
    <source>
        <dbReference type="Proteomes" id="UP000408482"/>
    </source>
</evidence>
<dbReference type="Pfam" id="PF00294">
    <property type="entry name" value="PfkB"/>
    <property type="match status" value="1"/>
</dbReference>
<dbReference type="GO" id="GO:0008673">
    <property type="term" value="F:2-dehydro-3-deoxygluconokinase activity"/>
    <property type="evidence" value="ECO:0007669"/>
    <property type="project" value="UniProtKB-EC"/>
</dbReference>
<dbReference type="SUPFAM" id="SSF53613">
    <property type="entry name" value="Ribokinase-like"/>
    <property type="match status" value="1"/>
</dbReference>